<reference evidence="2" key="1">
    <citation type="journal article" date="2022" name="bioRxiv">
        <title>Sequencing and chromosome-scale assembly of the giantPleurodeles waltlgenome.</title>
        <authorList>
            <person name="Brown T."/>
            <person name="Elewa A."/>
            <person name="Iarovenko S."/>
            <person name="Subramanian E."/>
            <person name="Araus A.J."/>
            <person name="Petzold A."/>
            <person name="Susuki M."/>
            <person name="Suzuki K.-i.T."/>
            <person name="Hayashi T."/>
            <person name="Toyoda A."/>
            <person name="Oliveira C."/>
            <person name="Osipova E."/>
            <person name="Leigh N.D."/>
            <person name="Simon A."/>
            <person name="Yun M.H."/>
        </authorList>
    </citation>
    <scope>NUCLEOTIDE SEQUENCE</scope>
    <source>
        <strain evidence="2">20211129_DDA</strain>
        <tissue evidence="2">Liver</tissue>
    </source>
</reference>
<dbReference type="PANTHER" id="PTHR33198:SF19">
    <property type="entry name" value="CCHC-TYPE DOMAIN-CONTAINING PROTEIN"/>
    <property type="match status" value="1"/>
</dbReference>
<proteinExistence type="predicted"/>
<accession>A0AAV7RA55</accession>
<gene>
    <name evidence="2" type="ORF">NDU88_002496</name>
</gene>
<dbReference type="EMBL" id="JANPWB010000009">
    <property type="protein sequence ID" value="KAJ1149691.1"/>
    <property type="molecule type" value="Genomic_DNA"/>
</dbReference>
<evidence type="ECO:0000313" key="2">
    <source>
        <dbReference type="EMBL" id="KAJ1149691.1"/>
    </source>
</evidence>
<keyword evidence="3" id="KW-1185">Reference proteome</keyword>
<comment type="caution">
    <text evidence="2">The sequence shown here is derived from an EMBL/GenBank/DDBJ whole genome shotgun (WGS) entry which is preliminary data.</text>
</comment>
<organism evidence="2 3">
    <name type="scientific">Pleurodeles waltl</name>
    <name type="common">Iberian ribbed newt</name>
    <dbReference type="NCBI Taxonomy" id="8319"/>
    <lineage>
        <taxon>Eukaryota</taxon>
        <taxon>Metazoa</taxon>
        <taxon>Chordata</taxon>
        <taxon>Craniata</taxon>
        <taxon>Vertebrata</taxon>
        <taxon>Euteleostomi</taxon>
        <taxon>Amphibia</taxon>
        <taxon>Batrachia</taxon>
        <taxon>Caudata</taxon>
        <taxon>Salamandroidea</taxon>
        <taxon>Salamandridae</taxon>
        <taxon>Pleurodelinae</taxon>
        <taxon>Pleurodeles</taxon>
    </lineage>
</organism>
<evidence type="ECO:0000313" key="3">
    <source>
        <dbReference type="Proteomes" id="UP001066276"/>
    </source>
</evidence>
<name>A0AAV7RA55_PLEWA</name>
<feature type="region of interest" description="Disordered" evidence="1">
    <location>
        <begin position="207"/>
        <end position="233"/>
    </location>
</feature>
<dbReference type="Proteomes" id="UP001066276">
    <property type="component" value="Chromosome 5"/>
</dbReference>
<sequence>MAANNPWNLSPPQSFIPVAGSPILKWEEWSEYFRNYISAIEEEEELSAEKKYRILLHCLGPGGLKIFKNINKKPRQAGDGDLYKNALEDLDNYYRPRVCIAVDRYKFFHRKQGKEEPVEDYVSDFNLAINCRFGDLHDELIRDQIVMQSSNSNVQDNLWAKGESSLQEVIDIVKRAELTGRCAKEVLNENKREETIIARVKGKNHTKDFKKRSTGRTGTESKNFMSDDKKNCMPLPSNDTDEFQNSDEDSKDDMWVAIVEEGVCNGIMRDEWNTEQNLDEVMKELSVMITKGEKICSVGKCLPFSNAVRGEFHTLWYVLEAFENGGGDGFERRMEQLHVSLFSMYLKK</sequence>
<evidence type="ECO:0008006" key="4">
    <source>
        <dbReference type="Google" id="ProtNLM"/>
    </source>
</evidence>
<dbReference type="PANTHER" id="PTHR33198">
    <property type="entry name" value="ANK_REP_REGION DOMAIN-CONTAINING PROTEIN-RELATED"/>
    <property type="match status" value="1"/>
</dbReference>
<protein>
    <recommendedName>
        <fullName evidence="4">Retrotransposon gag domain-containing protein</fullName>
    </recommendedName>
</protein>
<evidence type="ECO:0000256" key="1">
    <source>
        <dbReference type="SAM" id="MobiDB-lite"/>
    </source>
</evidence>
<dbReference type="AlphaFoldDB" id="A0AAV7RA55"/>
<feature type="compositionally biased region" description="Polar residues" evidence="1">
    <location>
        <begin position="215"/>
        <end position="224"/>
    </location>
</feature>